<evidence type="ECO:0000313" key="10">
    <source>
        <dbReference type="EMBL" id="PWW81367.1"/>
    </source>
</evidence>
<comment type="caution">
    <text evidence="10">The sequence shown here is derived from an EMBL/GenBank/DDBJ whole genome shotgun (WGS) entry which is preliminary data.</text>
</comment>
<proteinExistence type="inferred from homology"/>
<keyword evidence="4 8" id="KW-0564">Palmitate</keyword>
<dbReference type="SUPFAM" id="SSF103088">
    <property type="entry name" value="OmpA-like"/>
    <property type="match status" value="1"/>
</dbReference>
<dbReference type="InterPro" id="IPR050330">
    <property type="entry name" value="Bact_OuterMem_StrucFunc"/>
</dbReference>
<evidence type="ECO:0000256" key="6">
    <source>
        <dbReference type="ARBA" id="ARBA00023288"/>
    </source>
</evidence>
<sequence length="151" mass="17060">MKFPKSLLNVFLILSMLFIIGCGSSCRDVVVKAPPLPLSAPMVELGDVFYAFDSSVLDMVSRSQLDENVQWMMENPNATIIIEGHCDERGTYEYNIALGEKRAENVKNYMVNAGVDPLRMQTVSYGEERPFDPGHDETAWAKNRRVHFVVQ</sequence>
<dbReference type="PROSITE" id="PS51257">
    <property type="entry name" value="PROKAR_LIPOPROTEIN"/>
    <property type="match status" value="1"/>
</dbReference>
<dbReference type="InterPro" id="IPR006665">
    <property type="entry name" value="OmpA-like"/>
</dbReference>
<name>A0A317T6K2_9CHLB</name>
<dbReference type="PRINTS" id="PR01021">
    <property type="entry name" value="OMPADOMAIN"/>
</dbReference>
<dbReference type="OrthoDB" id="9805336at2"/>
<evidence type="ECO:0000256" key="1">
    <source>
        <dbReference type="ARBA" id="ARBA00022618"/>
    </source>
</evidence>
<evidence type="ECO:0000256" key="3">
    <source>
        <dbReference type="ARBA" id="ARBA00023136"/>
    </source>
</evidence>
<keyword evidence="1" id="KW-0132">Cell division</keyword>
<keyword evidence="5 8" id="KW-0998">Cell outer membrane</keyword>
<evidence type="ECO:0000256" key="2">
    <source>
        <dbReference type="ARBA" id="ARBA00022729"/>
    </source>
</evidence>
<evidence type="ECO:0000313" key="11">
    <source>
        <dbReference type="Proteomes" id="UP000246278"/>
    </source>
</evidence>
<dbReference type="Proteomes" id="UP000246278">
    <property type="component" value="Unassembled WGS sequence"/>
</dbReference>
<keyword evidence="11" id="KW-1185">Reference proteome</keyword>
<dbReference type="InterPro" id="IPR006664">
    <property type="entry name" value="OMP_bac"/>
</dbReference>
<dbReference type="GO" id="GO:0009279">
    <property type="term" value="C:cell outer membrane"/>
    <property type="evidence" value="ECO:0007669"/>
    <property type="project" value="UniProtKB-SubCell"/>
</dbReference>
<dbReference type="AlphaFoldDB" id="A0A317T6K2"/>
<reference evidence="11" key="1">
    <citation type="submission" date="2017-10" db="EMBL/GenBank/DDBJ databases">
        <authorList>
            <person name="Gaisin V.A."/>
            <person name="Rysina M.S."/>
            <person name="Grouzdev D.S."/>
        </authorList>
    </citation>
    <scope>NUCLEOTIDE SEQUENCE [LARGE SCALE GENOMIC DNA]</scope>
    <source>
        <strain evidence="11">V1</strain>
    </source>
</reference>
<keyword evidence="6 8" id="KW-0449">Lipoprotein</keyword>
<comment type="similarity">
    <text evidence="8">Belongs to the Pal lipoprotein family.</text>
</comment>
<keyword evidence="7" id="KW-0131">Cell cycle</keyword>
<dbReference type="RefSeq" id="WP_110023862.1">
    <property type="nucleotide sequence ID" value="NZ_PDNZ01000007.1"/>
</dbReference>
<dbReference type="PROSITE" id="PS51123">
    <property type="entry name" value="OMPA_2"/>
    <property type="match status" value="1"/>
</dbReference>
<gene>
    <name evidence="8 10" type="primary">pal</name>
    <name evidence="10" type="ORF">CR164_10035</name>
</gene>
<dbReference type="Gene3D" id="3.30.1330.60">
    <property type="entry name" value="OmpA-like domain"/>
    <property type="match status" value="1"/>
</dbReference>
<feature type="domain" description="OmpA-like" evidence="9">
    <location>
        <begin position="38"/>
        <end position="151"/>
    </location>
</feature>
<evidence type="ECO:0000256" key="8">
    <source>
        <dbReference type="HAMAP-Rule" id="MF_02204"/>
    </source>
</evidence>
<evidence type="ECO:0000256" key="4">
    <source>
        <dbReference type="ARBA" id="ARBA00023139"/>
    </source>
</evidence>
<evidence type="ECO:0000256" key="7">
    <source>
        <dbReference type="ARBA" id="ARBA00023306"/>
    </source>
</evidence>
<comment type="subcellular location">
    <subcellularLocation>
        <location evidence="8">Cell outer membrane</location>
        <topology evidence="8">Lipid-anchor</topology>
    </subcellularLocation>
</comment>
<organism evidence="10 11">
    <name type="scientific">Prosthecochloris marina</name>
    <dbReference type="NCBI Taxonomy" id="2017681"/>
    <lineage>
        <taxon>Bacteria</taxon>
        <taxon>Pseudomonadati</taxon>
        <taxon>Chlorobiota</taxon>
        <taxon>Chlorobiia</taxon>
        <taxon>Chlorobiales</taxon>
        <taxon>Chlorobiaceae</taxon>
        <taxon>Prosthecochloris</taxon>
    </lineage>
</organism>
<protein>
    <recommendedName>
        <fullName evidence="8">Peptidoglycan-associated lipoprotein</fullName>
        <shortName evidence="8">PAL</shortName>
    </recommendedName>
</protein>
<dbReference type="InterPro" id="IPR036737">
    <property type="entry name" value="OmpA-like_sf"/>
</dbReference>
<dbReference type="Pfam" id="PF00691">
    <property type="entry name" value="OmpA"/>
    <property type="match status" value="1"/>
</dbReference>
<dbReference type="HAMAP" id="MF_02204">
    <property type="entry name" value="Pal"/>
    <property type="match status" value="1"/>
</dbReference>
<keyword evidence="3 8" id="KW-0472">Membrane</keyword>
<keyword evidence="2 8" id="KW-0732">Signal</keyword>
<evidence type="ECO:0000256" key="5">
    <source>
        <dbReference type="ARBA" id="ARBA00023237"/>
    </source>
</evidence>
<dbReference type="InterPro" id="IPR014169">
    <property type="entry name" value="Pal_lipo_C"/>
</dbReference>
<dbReference type="NCBIfam" id="TIGR02802">
    <property type="entry name" value="Pal_lipo"/>
    <property type="match status" value="1"/>
</dbReference>
<dbReference type="EMBL" id="PDNZ01000007">
    <property type="protein sequence ID" value="PWW81367.1"/>
    <property type="molecule type" value="Genomic_DNA"/>
</dbReference>
<dbReference type="CDD" id="cd07185">
    <property type="entry name" value="OmpA_C-like"/>
    <property type="match status" value="1"/>
</dbReference>
<dbReference type="PANTHER" id="PTHR30329:SF21">
    <property type="entry name" value="LIPOPROTEIN YIAD-RELATED"/>
    <property type="match status" value="1"/>
</dbReference>
<accession>A0A317T6K2</accession>
<dbReference type="GO" id="GO:0051301">
    <property type="term" value="P:cell division"/>
    <property type="evidence" value="ECO:0007669"/>
    <property type="project" value="UniProtKB-KW"/>
</dbReference>
<evidence type="ECO:0000259" key="9">
    <source>
        <dbReference type="PROSITE" id="PS51123"/>
    </source>
</evidence>
<dbReference type="PANTHER" id="PTHR30329">
    <property type="entry name" value="STATOR ELEMENT OF FLAGELLAR MOTOR COMPLEX"/>
    <property type="match status" value="1"/>
</dbReference>
<dbReference type="InterPro" id="IPR039001">
    <property type="entry name" value="Pal"/>
</dbReference>